<feature type="compositionally biased region" description="Acidic residues" evidence="1">
    <location>
        <begin position="688"/>
        <end position="703"/>
    </location>
</feature>
<dbReference type="SMART" id="SM00292">
    <property type="entry name" value="BRCT"/>
    <property type="match status" value="1"/>
</dbReference>
<feature type="compositionally biased region" description="Basic and acidic residues" evidence="1">
    <location>
        <begin position="1097"/>
        <end position="1109"/>
    </location>
</feature>
<feature type="compositionally biased region" description="Acidic residues" evidence="1">
    <location>
        <begin position="1323"/>
        <end position="1339"/>
    </location>
</feature>
<dbReference type="KEGG" id="fcy:FRACYDRAFT_263082"/>
<feature type="compositionally biased region" description="Low complexity" evidence="1">
    <location>
        <begin position="1"/>
        <end position="13"/>
    </location>
</feature>
<feature type="region of interest" description="Disordered" evidence="1">
    <location>
        <begin position="481"/>
        <end position="521"/>
    </location>
</feature>
<feature type="region of interest" description="Disordered" evidence="1">
    <location>
        <begin position="1"/>
        <end position="23"/>
    </location>
</feature>
<feature type="compositionally biased region" description="Basic and acidic residues" evidence="1">
    <location>
        <begin position="704"/>
        <end position="722"/>
    </location>
</feature>
<accession>A0A1E7F4G8</accession>
<feature type="compositionally biased region" description="Polar residues" evidence="1">
    <location>
        <begin position="126"/>
        <end position="136"/>
    </location>
</feature>
<evidence type="ECO:0000313" key="4">
    <source>
        <dbReference type="Proteomes" id="UP000095751"/>
    </source>
</evidence>
<feature type="domain" description="BRCT" evidence="2">
    <location>
        <begin position="1467"/>
        <end position="1529"/>
    </location>
</feature>
<feature type="compositionally biased region" description="Basic and acidic residues" evidence="1">
    <location>
        <begin position="1368"/>
        <end position="1378"/>
    </location>
</feature>
<dbReference type="PROSITE" id="PS50172">
    <property type="entry name" value="BRCT"/>
    <property type="match status" value="1"/>
</dbReference>
<feature type="compositionally biased region" description="Basic and acidic residues" evidence="1">
    <location>
        <begin position="609"/>
        <end position="620"/>
    </location>
</feature>
<feature type="compositionally biased region" description="Polar residues" evidence="1">
    <location>
        <begin position="673"/>
        <end position="685"/>
    </location>
</feature>
<feature type="compositionally biased region" description="Polar residues" evidence="1">
    <location>
        <begin position="1252"/>
        <end position="1263"/>
    </location>
</feature>
<name>A0A1E7F4G8_9STRA</name>
<evidence type="ECO:0000313" key="3">
    <source>
        <dbReference type="EMBL" id="OEU12905.1"/>
    </source>
</evidence>
<dbReference type="InParanoid" id="A0A1E7F4G8"/>
<feature type="compositionally biased region" description="Acidic residues" evidence="1">
    <location>
        <begin position="509"/>
        <end position="520"/>
    </location>
</feature>
<feature type="compositionally biased region" description="Acidic residues" evidence="1">
    <location>
        <begin position="484"/>
        <end position="496"/>
    </location>
</feature>
<feature type="compositionally biased region" description="Polar residues" evidence="1">
    <location>
        <begin position="593"/>
        <end position="603"/>
    </location>
</feature>
<feature type="compositionally biased region" description="Acidic residues" evidence="1">
    <location>
        <begin position="978"/>
        <end position="990"/>
    </location>
</feature>
<dbReference type="InterPro" id="IPR001357">
    <property type="entry name" value="BRCT_dom"/>
</dbReference>
<feature type="region of interest" description="Disordered" evidence="1">
    <location>
        <begin position="313"/>
        <end position="413"/>
    </location>
</feature>
<dbReference type="OrthoDB" id="10686264at2759"/>
<gene>
    <name evidence="3" type="ORF">FRACYDRAFT_263082</name>
</gene>
<feature type="compositionally biased region" description="Acidic residues" evidence="1">
    <location>
        <begin position="1117"/>
        <end position="1145"/>
    </location>
</feature>
<feature type="compositionally biased region" description="Acidic residues" evidence="1">
    <location>
        <begin position="650"/>
        <end position="665"/>
    </location>
</feature>
<dbReference type="Gene3D" id="3.40.50.10190">
    <property type="entry name" value="BRCT domain"/>
    <property type="match status" value="1"/>
</dbReference>
<proteinExistence type="predicted"/>
<evidence type="ECO:0000259" key="2">
    <source>
        <dbReference type="PROSITE" id="PS50172"/>
    </source>
</evidence>
<dbReference type="EMBL" id="KV784364">
    <property type="protein sequence ID" value="OEU12905.1"/>
    <property type="molecule type" value="Genomic_DNA"/>
</dbReference>
<feature type="compositionally biased region" description="Low complexity" evidence="1">
    <location>
        <begin position="1383"/>
        <end position="1392"/>
    </location>
</feature>
<feature type="compositionally biased region" description="Low complexity" evidence="1">
    <location>
        <begin position="354"/>
        <end position="366"/>
    </location>
</feature>
<organism evidence="3 4">
    <name type="scientific">Fragilariopsis cylindrus CCMP1102</name>
    <dbReference type="NCBI Taxonomy" id="635003"/>
    <lineage>
        <taxon>Eukaryota</taxon>
        <taxon>Sar</taxon>
        <taxon>Stramenopiles</taxon>
        <taxon>Ochrophyta</taxon>
        <taxon>Bacillariophyta</taxon>
        <taxon>Bacillariophyceae</taxon>
        <taxon>Bacillariophycidae</taxon>
        <taxon>Bacillariales</taxon>
        <taxon>Bacillariaceae</taxon>
        <taxon>Fragilariopsis</taxon>
    </lineage>
</organism>
<sequence>MNNANNELTNNNDNDNDNDNDNENKNEEEIILIQHELCLLSNPNSSLLLNENGENWLRVLFNINNNNTATAATTRTQNCETQFLEETQEMQQQMQGRSTQLKTQIQTQTQIDVDEGNCNVDDGDRISQQQTSSPPVSLSTQQFQQQLKTQPDLTPQEGGSTQYLLKTQPDFTPHDESQIFQNESQLSQQSQQQAEIDEDLLTSVNEESIELITNGTGLSPPNEEESIYLCFEIIEQQALSSSSSSSSKSLTVKDMRPPFPFRGKFDKVASSIIVGVTATATVVVTTTANNINPNDKISITSSTNTNKVIVFEYQQQRSGTTKQQEQRRNSATTIRNNNHSNSVGVVAGTKIKSSRATATSSSSTTAVEERNNNEADNDDDDDAMDNRRRRRSSSSNSTVEYNTNDFDYGDIHNNINTTYYGTTKTKTKSSGGGGGGSGGSQFQSQPSQSQSQQYSIAVDSVVNTQQESLRNDRIQTLLVVNTDENNENNERDDDNDTGIADGIVNGEEYYNDNDNNDDNDLSTVSGNGHGNCNGINARGIINKNTTTITTQQQQKDRSPPVSFVTTTTTTTTTFNDDVTSSAQQQHGPLPTITLLSTQPLSTQPEDDPSNDKKQKEKEDYGSTQPKTNNDDSNDPDYTIQKNVVAKNNGEDDDDKDEEDDGDETECAVATQPVVGTSQLLLSMSFDNNNDDDDNINNDGENMDQDTKKMKKKSEVGITDRNRNNNAATTTYSGAEEESTQITTSKKDGGSSSSTQNSNETIMMTMSPSLMRATGEAIFPADTSSSYYGKDEEKEDVEKGKDIICTKVSPTNSYPAVGDDTQAPACDNTEKCYHDIDDSSNIANNNKVVSTVTSTVPEKDEDEKEDETVIVGQNYASSITATVTAISTAVEEEGDVEVDNKDGSKILSFTAGEKEKETDIGENNECSTLSTARDDTQYAVCETQTQNNNQESKIVDKEGGKVELEIEDQINMMTNVREAEEDKDAETDIGENNESSIPTTAVDGTHRAVCDATTKSNTLELTNVYERDEDDEETVGGENDESSVRTIIGDGTQAAVCETQTLNDDNKEESKNVGKEDELQVDRGNENKSKMHSSLENVGKDEDVKKDNTDQSKMTTREEDEGTEVGEEDEHSFPIADDDVGIDLDGNADDTQGAVCDTLNKQISKIICNATETSGSKSNIYIKRSKPSSIVGDDANEWTSSQHPSKVCAHPVQFKTNAFRKRKHVEEEESSIQEQAPASARNSRRKRGPAKSETLSLVSTSSAGKTRGKGSRGATGNERVEKIVITRNKSETTSARRSTRQREPTASSAGSNAARKAPGKEFEFGADDNHEDEVVNDDETDRYRSPSKRKSLTYSKRDAVGKVASSKIDSVKGRVSDSKRNRKVAASASGGRSSAKRRQVSPKDDDDGGNSNSTTADADERYQKMFAFAIKKNVINIVTSSVLEKDATLIEAFCKKSLNSGSVGIKFVLKDTVDTTTTVCITPANKKDEASQRTLKAIRCSLLGIPMVNPEWIKACKKEGTVVIPTHYVRSLPAKIGKISMTEAKDGVAKLAAVWNDNKFNSYNNNNNDSSSPNLLFHNTDVFLCGSYPPEKKNSLIKLLKDGSANIISTSKDVSLQLTSIVDSSSSSRTDESEYDCSTNDKRKFVLLCGDRGGKALPKYVLTEIKDALESDAEASKFIYVVDSNWVSLSIACAEMLSPTKFKPTSSGIDLW</sequence>
<feature type="region of interest" description="Disordered" evidence="1">
    <location>
        <begin position="548"/>
        <end position="759"/>
    </location>
</feature>
<dbReference type="SUPFAM" id="SSF52113">
    <property type="entry name" value="BRCT domain"/>
    <property type="match status" value="2"/>
</dbReference>
<feature type="compositionally biased region" description="Gly residues" evidence="1">
    <location>
        <begin position="430"/>
        <end position="439"/>
    </location>
</feature>
<feature type="compositionally biased region" description="Polar residues" evidence="1">
    <location>
        <begin position="151"/>
        <end position="165"/>
    </location>
</feature>
<dbReference type="Proteomes" id="UP000095751">
    <property type="component" value="Unassembled WGS sequence"/>
</dbReference>
<feature type="compositionally biased region" description="Acidic residues" evidence="1">
    <location>
        <begin position="1026"/>
        <end position="1040"/>
    </location>
</feature>
<feature type="region of interest" description="Disordered" evidence="1">
    <location>
        <begin position="425"/>
        <end position="456"/>
    </location>
</feature>
<keyword evidence="4" id="KW-1185">Reference proteome</keyword>
<dbReference type="InterPro" id="IPR036420">
    <property type="entry name" value="BRCT_dom_sf"/>
</dbReference>
<reference evidence="3 4" key="1">
    <citation type="submission" date="2016-09" db="EMBL/GenBank/DDBJ databases">
        <title>Extensive genetic diversity and differential bi-allelic expression allows diatom success in the polar Southern Ocean.</title>
        <authorList>
            <consortium name="DOE Joint Genome Institute"/>
            <person name="Mock T."/>
            <person name="Otillar R.P."/>
            <person name="Strauss J."/>
            <person name="Dupont C."/>
            <person name="Frickenhaus S."/>
            <person name="Maumus F."/>
            <person name="Mcmullan M."/>
            <person name="Sanges R."/>
            <person name="Schmutz J."/>
            <person name="Toseland A."/>
            <person name="Valas R."/>
            <person name="Veluchamy A."/>
            <person name="Ward B.J."/>
            <person name="Allen A."/>
            <person name="Barry K."/>
            <person name="Falciatore A."/>
            <person name="Ferrante M."/>
            <person name="Fortunato A.E."/>
            <person name="Gloeckner G."/>
            <person name="Gruber A."/>
            <person name="Hipkin R."/>
            <person name="Janech M."/>
            <person name="Kroth P."/>
            <person name="Leese F."/>
            <person name="Lindquist E."/>
            <person name="Lyon B.R."/>
            <person name="Martin J."/>
            <person name="Mayer C."/>
            <person name="Parker M."/>
            <person name="Quesneville H."/>
            <person name="Raymond J."/>
            <person name="Uhlig C."/>
            <person name="Valentin K.U."/>
            <person name="Worden A.Z."/>
            <person name="Armbrust E.V."/>
            <person name="Bowler C."/>
            <person name="Green B."/>
            <person name="Moulton V."/>
            <person name="Van Oosterhout C."/>
            <person name="Grigoriev I."/>
        </authorList>
    </citation>
    <scope>NUCLEOTIDE SEQUENCE [LARGE SCALE GENOMIC DNA]</scope>
    <source>
        <strain evidence="3 4">CCMP1102</strain>
    </source>
</reference>
<feature type="compositionally biased region" description="Low complexity" evidence="1">
    <location>
        <begin position="137"/>
        <end position="150"/>
    </location>
</feature>
<feature type="compositionally biased region" description="Low complexity" evidence="1">
    <location>
        <begin position="440"/>
        <end position="455"/>
    </location>
</feature>
<evidence type="ECO:0000256" key="1">
    <source>
        <dbReference type="SAM" id="MobiDB-lite"/>
    </source>
</evidence>
<feature type="region of interest" description="Disordered" evidence="1">
    <location>
        <begin position="1184"/>
        <end position="1416"/>
    </location>
</feature>
<protein>
    <recommendedName>
        <fullName evidence="2">BRCT domain-containing protein</fullName>
    </recommendedName>
</protein>
<feature type="compositionally biased region" description="Polar residues" evidence="1">
    <location>
        <begin position="313"/>
        <end position="343"/>
    </location>
</feature>
<feature type="region of interest" description="Disordered" evidence="1">
    <location>
        <begin position="114"/>
        <end position="175"/>
    </location>
</feature>
<feature type="region of interest" description="Disordered" evidence="1">
    <location>
        <begin position="1020"/>
        <end position="1145"/>
    </location>
</feature>
<feature type="compositionally biased region" description="Polar residues" evidence="1">
    <location>
        <begin position="574"/>
        <end position="586"/>
    </location>
</feature>
<feature type="compositionally biased region" description="Basic and acidic residues" evidence="1">
    <location>
        <begin position="1063"/>
        <end position="1088"/>
    </location>
</feature>
<feature type="region of interest" description="Disordered" evidence="1">
    <location>
        <begin position="977"/>
        <end position="1007"/>
    </location>
</feature>
<feature type="compositionally biased region" description="Basic and acidic residues" evidence="1">
    <location>
        <begin position="1277"/>
        <end position="1289"/>
    </location>
</feature>